<dbReference type="InterPro" id="IPR029056">
    <property type="entry name" value="Ribokinase-like"/>
</dbReference>
<proteinExistence type="inferred from homology"/>
<dbReference type="InterPro" id="IPR017583">
    <property type="entry name" value="Tagatose/fructose_Pkinase"/>
</dbReference>
<evidence type="ECO:0000256" key="1">
    <source>
        <dbReference type="ARBA" id="ARBA00010688"/>
    </source>
</evidence>
<evidence type="ECO:0000256" key="4">
    <source>
        <dbReference type="ARBA" id="ARBA00022777"/>
    </source>
</evidence>
<sequence>MIVTVTPNPALDLTYDLERLVPHASHRVLRVRELAGGKGLNVASVLTGLGHDVVAVGLVGGGPGARIRADLDARGIRHDLRECDVPSRRTVTIVSEADGEATAFNEPGRPWSDAECEALVQHVTEVVTSMRPAVVVASGSVPPGFRPDGYAALVAAAREAGALVVLDASLEAFVGGLAAQPDVVKPNQHELREVTGLDDPTAGAKALQDKGARHVVASMGSEGMVHVAPDGTVHRARLGRILRGNATGAGDAGVAAIAHGLATGRAWPEVLADAVAWSAAAVLQPVAGEVSASDIAELRESVTVDVEEVS</sequence>
<reference evidence="8 9" key="1">
    <citation type="submission" date="2020-04" db="EMBL/GenBank/DDBJ databases">
        <title>Knoellia sp. isolate from air conditioner.</title>
        <authorList>
            <person name="Chea S."/>
            <person name="Kim D.-U."/>
        </authorList>
    </citation>
    <scope>NUCLEOTIDE SEQUENCE [LARGE SCALE GENOMIC DNA]</scope>
    <source>
        <strain evidence="8 9">DB2414S</strain>
    </source>
</reference>
<dbReference type="GO" id="GO:0008443">
    <property type="term" value="F:phosphofructokinase activity"/>
    <property type="evidence" value="ECO:0007669"/>
    <property type="project" value="TreeGrafter"/>
</dbReference>
<dbReference type="GO" id="GO:0005524">
    <property type="term" value="F:ATP binding"/>
    <property type="evidence" value="ECO:0007669"/>
    <property type="project" value="UniProtKB-KW"/>
</dbReference>
<protein>
    <submittedName>
        <fullName evidence="8">Hexose kinase</fullName>
        <ecNumber evidence="8">2.7.1.-</ecNumber>
    </submittedName>
</protein>
<keyword evidence="5" id="KW-0067">ATP-binding</keyword>
<comment type="similarity">
    <text evidence="1">Belongs to the carbohydrate kinase PfkB family.</text>
</comment>
<dbReference type="PANTHER" id="PTHR46566">
    <property type="entry name" value="1-PHOSPHOFRUCTOKINASE-RELATED"/>
    <property type="match status" value="1"/>
</dbReference>
<keyword evidence="4 8" id="KW-0418">Kinase</keyword>
<evidence type="ECO:0000256" key="5">
    <source>
        <dbReference type="ARBA" id="ARBA00022840"/>
    </source>
</evidence>
<dbReference type="EC" id="2.7.1.-" evidence="8"/>
<evidence type="ECO:0000256" key="6">
    <source>
        <dbReference type="PIRNR" id="PIRNR000535"/>
    </source>
</evidence>
<dbReference type="Gene3D" id="3.40.1190.20">
    <property type="match status" value="1"/>
</dbReference>
<dbReference type="AlphaFoldDB" id="A0A849HGJ6"/>
<evidence type="ECO:0000313" key="9">
    <source>
        <dbReference type="Proteomes" id="UP000588586"/>
    </source>
</evidence>
<dbReference type="PIRSF" id="PIRSF000535">
    <property type="entry name" value="1PFK/6PFK/LacC"/>
    <property type="match status" value="1"/>
</dbReference>
<dbReference type="InterPro" id="IPR011611">
    <property type="entry name" value="PfkB_dom"/>
</dbReference>
<gene>
    <name evidence="8" type="ORF">HJG52_06805</name>
</gene>
<evidence type="ECO:0000313" key="8">
    <source>
        <dbReference type="EMBL" id="NNM45714.1"/>
    </source>
</evidence>
<comment type="caution">
    <text evidence="8">The sequence shown here is derived from an EMBL/GenBank/DDBJ whole genome shotgun (WGS) entry which is preliminary data.</text>
</comment>
<feature type="domain" description="Carbohydrate kinase PfkB" evidence="7">
    <location>
        <begin position="8"/>
        <end position="288"/>
    </location>
</feature>
<keyword evidence="3" id="KW-0547">Nucleotide-binding</keyword>
<name>A0A849HGJ6_9MICO</name>
<dbReference type="Proteomes" id="UP000588586">
    <property type="component" value="Unassembled WGS sequence"/>
</dbReference>
<dbReference type="NCBIfam" id="TIGR03168">
    <property type="entry name" value="1-PFK"/>
    <property type="match status" value="1"/>
</dbReference>
<dbReference type="SUPFAM" id="SSF53613">
    <property type="entry name" value="Ribokinase-like"/>
    <property type="match status" value="1"/>
</dbReference>
<accession>A0A849HGJ6</accession>
<dbReference type="Pfam" id="PF00294">
    <property type="entry name" value="PfkB"/>
    <property type="match status" value="1"/>
</dbReference>
<keyword evidence="2 6" id="KW-0808">Transferase</keyword>
<keyword evidence="9" id="KW-1185">Reference proteome</keyword>
<dbReference type="GO" id="GO:0005829">
    <property type="term" value="C:cytosol"/>
    <property type="evidence" value="ECO:0007669"/>
    <property type="project" value="TreeGrafter"/>
</dbReference>
<organism evidence="8 9">
    <name type="scientific">Knoellia koreensis</name>
    <dbReference type="NCBI Taxonomy" id="2730921"/>
    <lineage>
        <taxon>Bacteria</taxon>
        <taxon>Bacillati</taxon>
        <taxon>Actinomycetota</taxon>
        <taxon>Actinomycetes</taxon>
        <taxon>Micrococcales</taxon>
        <taxon>Intrasporangiaceae</taxon>
        <taxon>Knoellia</taxon>
    </lineage>
</organism>
<evidence type="ECO:0000256" key="2">
    <source>
        <dbReference type="ARBA" id="ARBA00022679"/>
    </source>
</evidence>
<dbReference type="EMBL" id="JABEPQ010000001">
    <property type="protein sequence ID" value="NNM45714.1"/>
    <property type="molecule type" value="Genomic_DNA"/>
</dbReference>
<evidence type="ECO:0000256" key="3">
    <source>
        <dbReference type="ARBA" id="ARBA00022741"/>
    </source>
</evidence>
<dbReference type="PANTHER" id="PTHR46566:SF5">
    <property type="entry name" value="1-PHOSPHOFRUCTOKINASE"/>
    <property type="match status" value="1"/>
</dbReference>
<evidence type="ECO:0000259" key="7">
    <source>
        <dbReference type="Pfam" id="PF00294"/>
    </source>
</evidence>
<dbReference type="RefSeq" id="WP_171242705.1">
    <property type="nucleotide sequence ID" value="NZ_JABEPQ010000001.1"/>
</dbReference>